<sequence length="865" mass="92528">MRRRADSPSGPVTQGSESHPSKRVRRGSASPSLSPVDSSGTRFMQRPAPNPSGTSPRIIRGSSPTRPTLPPLHPLQLGGTEGNAPGSGPSSSSYQSFSAAGSAASSGAAPRPGSWAPNWPPGHMARHSMGGPAGVKSPSPSTSPERGRAEEPRTAGEQPSTTGGDIVFTRDVTNRQPRSMMACMRCRRQKMKCDGPGKEPCRGCRQANVSCVFESRTRPKSISTIPSRASPFFPPPAEPAGPSFYPATSQAAPPVTTRPQLIPDYAIRQAQGAREHPAQMRPPPQAGMGTPYPPPLRAHTPPAHTPPSTGGGPQQQYYPVTHPGYGHPPPGGPVPPQQSSGQLIDHRLEGRLRGLESAFRSVSTLPASVSGIEATLGSILRAQSALAAQISGGAAAGNSAVAPIPPRNPTDVPDHVWESYRVGAWPLTPWLPGISPLPGLPSLVLLCMGRRAALERPETSRRESDAAAEAVVAEVSRLLAGRVLWTRDEVLALGVYSTWTNDSALGSLAVGLARDLQLDRVQIQRRGHEEWREWIYVVLADHLLHLPDFNLPIVQEPLAASWRDLIATSPPTESSVRDRDNRLLAWLQYSELLMEVLNAQRGHTRYPGDPKSPEGSRDSGSDHSDGRPGSHARGDSSGGRETARDQRDRRRVRDVYKRFAARWEAWAQSCGARHEPVLNLHYNYALLFTASPVFVSNDRVWSLLTQSQEGHQQLERGRDAAFNVLSALGAPEINRSFVFSLPVFRPFFGLAIAHLVGLTSALSHTPIINLSHVQQVLHTAAYHVSPAQSPDASAAGRLGTAPAGVTSPVGSGPAHPASPSGARHRGGPAPSLLQEMVETGAIIQIGKREIVGAEPGRDLWRRIVG</sequence>
<evidence type="ECO:0000313" key="9">
    <source>
        <dbReference type="Proteomes" id="UP000827549"/>
    </source>
</evidence>
<dbReference type="Proteomes" id="UP000827549">
    <property type="component" value="Chromosome 3"/>
</dbReference>
<comment type="subcellular location">
    <subcellularLocation>
        <location evidence="1">Nucleus</location>
    </subcellularLocation>
</comment>
<dbReference type="SMART" id="SM00066">
    <property type="entry name" value="GAL4"/>
    <property type="match status" value="1"/>
</dbReference>
<evidence type="ECO:0000256" key="5">
    <source>
        <dbReference type="ARBA" id="ARBA00023242"/>
    </source>
</evidence>
<feature type="compositionally biased region" description="Basic and acidic residues" evidence="6">
    <location>
        <begin position="606"/>
        <end position="634"/>
    </location>
</feature>
<feature type="region of interest" description="Disordered" evidence="6">
    <location>
        <begin position="1"/>
        <end position="166"/>
    </location>
</feature>
<keyword evidence="9" id="KW-1185">Reference proteome</keyword>
<evidence type="ECO:0000256" key="6">
    <source>
        <dbReference type="SAM" id="MobiDB-lite"/>
    </source>
</evidence>
<evidence type="ECO:0000256" key="2">
    <source>
        <dbReference type="ARBA" id="ARBA00023015"/>
    </source>
</evidence>
<dbReference type="GeneID" id="87808270"/>
<organism evidence="8 9">
    <name type="scientific">Vanrija pseudolonga</name>
    <dbReference type="NCBI Taxonomy" id="143232"/>
    <lineage>
        <taxon>Eukaryota</taxon>
        <taxon>Fungi</taxon>
        <taxon>Dikarya</taxon>
        <taxon>Basidiomycota</taxon>
        <taxon>Agaricomycotina</taxon>
        <taxon>Tremellomycetes</taxon>
        <taxon>Trichosporonales</taxon>
        <taxon>Trichosporonaceae</taxon>
        <taxon>Vanrija</taxon>
    </lineage>
</organism>
<protein>
    <recommendedName>
        <fullName evidence="7">Zn(2)-C6 fungal-type domain-containing protein</fullName>
    </recommendedName>
</protein>
<evidence type="ECO:0000256" key="1">
    <source>
        <dbReference type="ARBA" id="ARBA00004123"/>
    </source>
</evidence>
<dbReference type="EMBL" id="CP086716">
    <property type="protein sequence ID" value="WOO81517.1"/>
    <property type="molecule type" value="Genomic_DNA"/>
</dbReference>
<feature type="compositionally biased region" description="Pro residues" evidence="6">
    <location>
        <begin position="280"/>
        <end position="296"/>
    </location>
</feature>
<evidence type="ECO:0000256" key="4">
    <source>
        <dbReference type="ARBA" id="ARBA00023163"/>
    </source>
</evidence>
<dbReference type="GO" id="GO:0005634">
    <property type="term" value="C:nucleus"/>
    <property type="evidence" value="ECO:0007669"/>
    <property type="project" value="UniProtKB-SubCell"/>
</dbReference>
<dbReference type="RefSeq" id="XP_062627549.1">
    <property type="nucleotide sequence ID" value="XM_062771565.1"/>
</dbReference>
<keyword evidence="2" id="KW-0805">Transcription regulation</keyword>
<name>A0AAF0Y7W1_9TREE</name>
<keyword evidence="3" id="KW-0238">DNA-binding</keyword>
<dbReference type="InterPro" id="IPR051089">
    <property type="entry name" value="prtT"/>
</dbReference>
<dbReference type="Pfam" id="PF00172">
    <property type="entry name" value="Zn_clus"/>
    <property type="match status" value="1"/>
</dbReference>
<reference evidence="8" key="1">
    <citation type="submission" date="2023-10" db="EMBL/GenBank/DDBJ databases">
        <authorList>
            <person name="Noh H."/>
        </authorList>
    </citation>
    <scope>NUCLEOTIDE SEQUENCE</scope>
    <source>
        <strain evidence="8">DUCC4014</strain>
    </source>
</reference>
<evidence type="ECO:0000313" key="8">
    <source>
        <dbReference type="EMBL" id="WOO81517.1"/>
    </source>
</evidence>
<feature type="compositionally biased region" description="Low complexity" evidence="6">
    <location>
        <begin position="28"/>
        <end position="39"/>
    </location>
</feature>
<dbReference type="AlphaFoldDB" id="A0AAF0Y7W1"/>
<dbReference type="GO" id="GO:0008270">
    <property type="term" value="F:zinc ion binding"/>
    <property type="evidence" value="ECO:0007669"/>
    <property type="project" value="InterPro"/>
</dbReference>
<feature type="region of interest" description="Disordered" evidence="6">
    <location>
        <begin position="602"/>
        <end position="649"/>
    </location>
</feature>
<feature type="compositionally biased region" description="Pro residues" evidence="6">
    <location>
        <begin position="326"/>
        <end position="336"/>
    </location>
</feature>
<feature type="region of interest" description="Disordered" evidence="6">
    <location>
        <begin position="788"/>
        <end position="830"/>
    </location>
</feature>
<dbReference type="PANTHER" id="PTHR31845">
    <property type="entry name" value="FINGER DOMAIN PROTEIN, PUTATIVE-RELATED"/>
    <property type="match status" value="1"/>
</dbReference>
<proteinExistence type="predicted"/>
<keyword evidence="4" id="KW-0804">Transcription</keyword>
<dbReference type="GO" id="GO:0000981">
    <property type="term" value="F:DNA-binding transcription factor activity, RNA polymerase II-specific"/>
    <property type="evidence" value="ECO:0007669"/>
    <property type="project" value="InterPro"/>
</dbReference>
<dbReference type="GO" id="GO:0000976">
    <property type="term" value="F:transcription cis-regulatory region binding"/>
    <property type="evidence" value="ECO:0007669"/>
    <property type="project" value="TreeGrafter"/>
</dbReference>
<feature type="compositionally biased region" description="Low complexity" evidence="6">
    <location>
        <begin position="74"/>
        <end position="117"/>
    </location>
</feature>
<dbReference type="PROSITE" id="PS00463">
    <property type="entry name" value="ZN2_CY6_FUNGAL_1"/>
    <property type="match status" value="1"/>
</dbReference>
<evidence type="ECO:0000256" key="3">
    <source>
        <dbReference type="ARBA" id="ARBA00023125"/>
    </source>
</evidence>
<feature type="compositionally biased region" description="Low complexity" evidence="6">
    <location>
        <begin position="297"/>
        <end position="308"/>
    </location>
</feature>
<dbReference type="CDD" id="cd00067">
    <property type="entry name" value="GAL4"/>
    <property type="match status" value="1"/>
</dbReference>
<dbReference type="InterPro" id="IPR001138">
    <property type="entry name" value="Zn2Cys6_DnaBD"/>
</dbReference>
<accession>A0AAF0Y7W1</accession>
<dbReference type="Gene3D" id="4.10.240.10">
    <property type="entry name" value="Zn(2)-C6 fungal-type DNA-binding domain"/>
    <property type="match status" value="1"/>
</dbReference>
<dbReference type="SUPFAM" id="SSF57701">
    <property type="entry name" value="Zn2/Cys6 DNA-binding domain"/>
    <property type="match status" value="1"/>
</dbReference>
<dbReference type="InterPro" id="IPR036864">
    <property type="entry name" value="Zn2-C6_fun-type_DNA-bd_sf"/>
</dbReference>
<feature type="region of interest" description="Disordered" evidence="6">
    <location>
        <begin position="270"/>
        <end position="341"/>
    </location>
</feature>
<keyword evidence="5" id="KW-0539">Nucleus</keyword>
<feature type="domain" description="Zn(2)-C6 fungal-type" evidence="7">
    <location>
        <begin position="182"/>
        <end position="213"/>
    </location>
</feature>
<dbReference type="PROSITE" id="PS50048">
    <property type="entry name" value="ZN2_CY6_FUNGAL_2"/>
    <property type="match status" value="1"/>
</dbReference>
<feature type="compositionally biased region" description="Basic and acidic residues" evidence="6">
    <location>
        <begin position="145"/>
        <end position="154"/>
    </location>
</feature>
<gene>
    <name evidence="8" type="ORF">LOC62_03G005039</name>
</gene>
<dbReference type="PANTHER" id="PTHR31845:SF33">
    <property type="entry name" value="ZN(II)2CYS6 TRANSCRIPTION FACTOR (EUROFUNG)"/>
    <property type="match status" value="1"/>
</dbReference>
<evidence type="ECO:0000259" key="7">
    <source>
        <dbReference type="PROSITE" id="PS50048"/>
    </source>
</evidence>